<evidence type="ECO:0000259" key="8">
    <source>
        <dbReference type="Pfam" id="PF01416"/>
    </source>
</evidence>
<evidence type="ECO:0000256" key="4">
    <source>
        <dbReference type="HAMAP-Rule" id="MF_00171"/>
    </source>
</evidence>
<dbReference type="PANTHER" id="PTHR11142:SF0">
    <property type="entry name" value="TRNA PSEUDOURIDINE SYNTHASE-LIKE 1"/>
    <property type="match status" value="1"/>
</dbReference>
<dbReference type="PIRSF" id="PIRSF001430">
    <property type="entry name" value="tRNA_psdUrid_synth"/>
    <property type="match status" value="1"/>
</dbReference>
<dbReference type="PANTHER" id="PTHR11142">
    <property type="entry name" value="PSEUDOURIDYLATE SYNTHASE"/>
    <property type="match status" value="1"/>
</dbReference>
<feature type="active site" description="Nucleophile" evidence="4 5">
    <location>
        <position position="52"/>
    </location>
</feature>
<gene>
    <name evidence="4" type="primary">truA</name>
    <name evidence="9" type="ORF">EU93_0943</name>
</gene>
<dbReference type="SUPFAM" id="SSF55120">
    <property type="entry name" value="Pseudouridine synthase"/>
    <property type="match status" value="1"/>
</dbReference>
<dbReference type="NCBIfam" id="TIGR00071">
    <property type="entry name" value="hisT_truA"/>
    <property type="match status" value="1"/>
</dbReference>
<dbReference type="CDD" id="cd02570">
    <property type="entry name" value="PseudoU_synth_EcTruA"/>
    <property type="match status" value="1"/>
</dbReference>
<dbReference type="Proteomes" id="UP000030491">
    <property type="component" value="Unassembled WGS sequence"/>
</dbReference>
<reference evidence="10" key="1">
    <citation type="journal article" date="2014" name="Sci. Data">
        <title>Genomes of diverse isolates of the marine cyanobacterium Prochlorococcus.</title>
        <authorList>
            <person name="Biller S."/>
            <person name="Berube P."/>
            <person name="Thompson J."/>
            <person name="Kelly L."/>
            <person name="Roggensack S."/>
            <person name="Awad L."/>
            <person name="Roache-Johnson K."/>
            <person name="Ding H."/>
            <person name="Giovannoni S.J."/>
            <person name="Moore L.R."/>
            <person name="Chisholm S.W."/>
        </authorList>
    </citation>
    <scope>NUCLEOTIDE SEQUENCE [LARGE SCALE GENOMIC DNA]</scope>
</reference>
<accession>A0A0A1ZTB6</accession>
<dbReference type="FunFam" id="3.30.70.580:FF:000001">
    <property type="entry name" value="tRNA pseudouridine synthase A"/>
    <property type="match status" value="1"/>
</dbReference>
<dbReference type="EC" id="5.4.99.12" evidence="4"/>
<evidence type="ECO:0000256" key="7">
    <source>
        <dbReference type="RuleBase" id="RU003792"/>
    </source>
</evidence>
<feature type="binding site" evidence="4 6">
    <location>
        <position position="110"/>
    </location>
    <ligand>
        <name>substrate</name>
    </ligand>
</feature>
<dbReference type="GO" id="GO:0003723">
    <property type="term" value="F:RNA binding"/>
    <property type="evidence" value="ECO:0007669"/>
    <property type="project" value="InterPro"/>
</dbReference>
<feature type="domain" description="Pseudouridine synthase I TruA alpha/beta" evidence="8">
    <location>
        <begin position="8"/>
        <end position="103"/>
    </location>
</feature>
<proteinExistence type="inferred from homology"/>
<comment type="subunit">
    <text evidence="4">Homodimer.</text>
</comment>
<dbReference type="InterPro" id="IPR001406">
    <property type="entry name" value="PsdUridine_synth_TruA"/>
</dbReference>
<sequence length="268" mass="30663">MKRVALLVQYDGSNYSGWQRQKNATTVQQIIEKALFKVTCQVVKTFAAGRTDAGVHASGQVVHFDIDCIIPGNRYSSLLNSLLPSTIRILESVEIEDSWHACYSAMYRHYRYVINNSKFPNLFINNWSWHRYQKVLDEVLMLNASKSMEGEHDFFAFQKSGSNRTTSITKIKNIDIKRVEDLILVDIKATGFLYGMVRLIVGQLVLVGEKKISPEIFTDRWVNKKKNDVKESAPAKGLCFVNAVYAENVFKKINKKDFFPVFLIKGFS</sequence>
<dbReference type="InterPro" id="IPR020097">
    <property type="entry name" value="PsdUridine_synth_TruA_a/b_dom"/>
</dbReference>
<evidence type="ECO:0000256" key="1">
    <source>
        <dbReference type="ARBA" id="ARBA00009375"/>
    </source>
</evidence>
<dbReference type="Gene3D" id="3.30.70.580">
    <property type="entry name" value="Pseudouridine synthase I, catalytic domain, N-terminal subdomain"/>
    <property type="match status" value="1"/>
</dbReference>
<dbReference type="Pfam" id="PF01416">
    <property type="entry name" value="PseudoU_synth_1"/>
    <property type="match status" value="2"/>
</dbReference>
<dbReference type="GO" id="GO:0016829">
    <property type="term" value="F:lyase activity"/>
    <property type="evidence" value="ECO:0007669"/>
    <property type="project" value="UniProtKB-KW"/>
</dbReference>
<evidence type="ECO:0000256" key="6">
    <source>
        <dbReference type="PIRSR" id="PIRSR001430-2"/>
    </source>
</evidence>
<evidence type="ECO:0000313" key="9">
    <source>
        <dbReference type="EMBL" id="KGF91796.1"/>
    </source>
</evidence>
<dbReference type="InterPro" id="IPR020095">
    <property type="entry name" value="PsdUridine_synth_TruA_C"/>
</dbReference>
<comment type="similarity">
    <text evidence="1 4 7">Belongs to the tRNA pseudouridine synthase TruA family.</text>
</comment>
<evidence type="ECO:0000256" key="3">
    <source>
        <dbReference type="ARBA" id="ARBA00023235"/>
    </source>
</evidence>
<evidence type="ECO:0000256" key="2">
    <source>
        <dbReference type="ARBA" id="ARBA00022694"/>
    </source>
</evidence>
<dbReference type="HAMAP" id="MF_00171">
    <property type="entry name" value="TruA"/>
    <property type="match status" value="1"/>
</dbReference>
<dbReference type="InterPro" id="IPR020094">
    <property type="entry name" value="TruA/RsuA/RluB/E/F_N"/>
</dbReference>
<comment type="caution">
    <text evidence="9">The sequence shown here is derived from an EMBL/GenBank/DDBJ whole genome shotgun (WGS) entry which is preliminary data.</text>
</comment>
<keyword evidence="2 4" id="KW-0819">tRNA processing</keyword>
<dbReference type="EMBL" id="JNAJ01000012">
    <property type="protein sequence ID" value="KGF91796.1"/>
    <property type="molecule type" value="Genomic_DNA"/>
</dbReference>
<feature type="domain" description="Pseudouridine synthase I TruA alpha/beta" evidence="8">
    <location>
        <begin position="144"/>
        <end position="245"/>
    </location>
</feature>
<name>A0A0A1ZTB6_PROMR</name>
<comment type="function">
    <text evidence="4">Formation of pseudouridine at positions 38, 39 and 40 in the anticodon stem and loop of transfer RNAs.</text>
</comment>
<organism evidence="9 10">
    <name type="scientific">Prochlorococcus marinus str. MIT 9116</name>
    <dbReference type="NCBI Taxonomy" id="167544"/>
    <lineage>
        <taxon>Bacteria</taxon>
        <taxon>Bacillati</taxon>
        <taxon>Cyanobacteriota</taxon>
        <taxon>Cyanophyceae</taxon>
        <taxon>Synechococcales</taxon>
        <taxon>Prochlorococcaceae</taxon>
        <taxon>Prochlorococcus</taxon>
    </lineage>
</organism>
<comment type="catalytic activity">
    <reaction evidence="4 7">
        <text>uridine(38/39/40) in tRNA = pseudouridine(38/39/40) in tRNA</text>
        <dbReference type="Rhea" id="RHEA:22376"/>
        <dbReference type="Rhea" id="RHEA-COMP:10085"/>
        <dbReference type="Rhea" id="RHEA-COMP:10087"/>
        <dbReference type="ChEBI" id="CHEBI:65314"/>
        <dbReference type="ChEBI" id="CHEBI:65315"/>
        <dbReference type="EC" id="5.4.99.12"/>
    </reaction>
</comment>
<keyword evidence="3 4" id="KW-0413">Isomerase</keyword>
<evidence type="ECO:0000313" key="10">
    <source>
        <dbReference type="Proteomes" id="UP000030491"/>
    </source>
</evidence>
<dbReference type="RefSeq" id="WP_032513772.1">
    <property type="nucleotide sequence ID" value="NZ_JNAJ01000012.1"/>
</dbReference>
<protein>
    <recommendedName>
        <fullName evidence="4">tRNA pseudouridine synthase A</fullName>
        <ecNumber evidence="4">5.4.99.12</ecNumber>
    </recommendedName>
    <alternativeName>
        <fullName evidence="4">tRNA pseudouridine(38-40) synthase</fullName>
    </alternativeName>
    <alternativeName>
        <fullName evidence="4">tRNA pseudouridylate synthase I</fullName>
    </alternativeName>
    <alternativeName>
        <fullName evidence="4">tRNA-uridine isomerase I</fullName>
    </alternativeName>
</protein>
<dbReference type="AlphaFoldDB" id="A0A0A1ZTB6"/>
<dbReference type="GO" id="GO:0031119">
    <property type="term" value="P:tRNA pseudouridine synthesis"/>
    <property type="evidence" value="ECO:0007669"/>
    <property type="project" value="UniProtKB-UniRule"/>
</dbReference>
<comment type="caution">
    <text evidence="4">Lacks conserved residue(s) required for the propagation of feature annotation.</text>
</comment>
<dbReference type="InterPro" id="IPR020103">
    <property type="entry name" value="PsdUridine_synth_cat_dom_sf"/>
</dbReference>
<dbReference type="OrthoDB" id="9811823at2"/>
<keyword evidence="9" id="KW-0456">Lyase</keyword>
<evidence type="ECO:0000256" key="5">
    <source>
        <dbReference type="PIRSR" id="PIRSR001430-1"/>
    </source>
</evidence>
<dbReference type="Gene3D" id="3.30.70.660">
    <property type="entry name" value="Pseudouridine synthase I, catalytic domain, C-terminal subdomain"/>
    <property type="match status" value="1"/>
</dbReference>
<dbReference type="GO" id="GO:0160147">
    <property type="term" value="F:tRNA pseudouridine(38-40) synthase activity"/>
    <property type="evidence" value="ECO:0007669"/>
    <property type="project" value="UniProtKB-EC"/>
</dbReference>